<dbReference type="AlphaFoldDB" id="A0AAW2HHA8"/>
<name>A0AAW2HHA8_9NEOP</name>
<sequence>MKIVWILILLCELVWAMSTGRAAEEAGAGIRLPFAIRRPRHIIQIPYRKAAWRMRLRPERISYPML</sequence>
<feature type="chain" id="PRO_5043576313" evidence="1">
    <location>
        <begin position="17"/>
        <end position="66"/>
    </location>
</feature>
<comment type="caution">
    <text evidence="2">The sequence shown here is derived from an EMBL/GenBank/DDBJ whole genome shotgun (WGS) entry which is preliminary data.</text>
</comment>
<evidence type="ECO:0000256" key="1">
    <source>
        <dbReference type="SAM" id="SignalP"/>
    </source>
</evidence>
<reference evidence="2" key="1">
    <citation type="journal article" date="2024" name="Gigascience">
        <title>Chromosome-level genome of the poultry shaft louse Menopon gallinae provides insight into the host-switching and adaptive evolution of parasitic lice.</title>
        <authorList>
            <person name="Xu Y."/>
            <person name="Ma L."/>
            <person name="Liu S."/>
            <person name="Liang Y."/>
            <person name="Liu Q."/>
            <person name="He Z."/>
            <person name="Tian L."/>
            <person name="Duan Y."/>
            <person name="Cai W."/>
            <person name="Li H."/>
            <person name="Song F."/>
        </authorList>
    </citation>
    <scope>NUCLEOTIDE SEQUENCE</scope>
    <source>
        <strain evidence="2">Cailab_2023a</strain>
    </source>
</reference>
<dbReference type="EMBL" id="JARGDH010000004">
    <property type="protein sequence ID" value="KAL0269175.1"/>
    <property type="molecule type" value="Genomic_DNA"/>
</dbReference>
<organism evidence="2">
    <name type="scientific">Menopon gallinae</name>
    <name type="common">poultry shaft louse</name>
    <dbReference type="NCBI Taxonomy" id="328185"/>
    <lineage>
        <taxon>Eukaryota</taxon>
        <taxon>Metazoa</taxon>
        <taxon>Ecdysozoa</taxon>
        <taxon>Arthropoda</taxon>
        <taxon>Hexapoda</taxon>
        <taxon>Insecta</taxon>
        <taxon>Pterygota</taxon>
        <taxon>Neoptera</taxon>
        <taxon>Paraneoptera</taxon>
        <taxon>Psocodea</taxon>
        <taxon>Troctomorpha</taxon>
        <taxon>Phthiraptera</taxon>
        <taxon>Amblycera</taxon>
        <taxon>Menoponidae</taxon>
        <taxon>Menopon</taxon>
    </lineage>
</organism>
<gene>
    <name evidence="2" type="ORF">PYX00_006987</name>
</gene>
<keyword evidence="1" id="KW-0732">Signal</keyword>
<evidence type="ECO:0000313" key="2">
    <source>
        <dbReference type="EMBL" id="KAL0269175.1"/>
    </source>
</evidence>
<feature type="signal peptide" evidence="1">
    <location>
        <begin position="1"/>
        <end position="16"/>
    </location>
</feature>
<proteinExistence type="predicted"/>
<protein>
    <submittedName>
        <fullName evidence="2">Uncharacterized protein</fullName>
    </submittedName>
</protein>
<accession>A0AAW2HHA8</accession>